<keyword evidence="8 10" id="KW-0472">Membrane</keyword>
<dbReference type="InterPro" id="IPR019540">
    <property type="entry name" value="PtdIno-glycan_biosynth_class_S"/>
</dbReference>
<name>F0W9I3_9STRA</name>
<reference evidence="11" key="2">
    <citation type="submission" date="2011-02" db="EMBL/GenBank/DDBJ databases">
        <authorList>
            <person name="MacLean D."/>
        </authorList>
    </citation>
    <scope>NUCLEOTIDE SEQUENCE</scope>
</reference>
<reference evidence="11" key="1">
    <citation type="journal article" date="2011" name="PLoS Biol.">
        <title>Gene gain and loss during evolution of obligate parasitism in the white rust pathogen of Arabidopsis thaliana.</title>
        <authorList>
            <person name="Kemen E."/>
            <person name="Gardiner A."/>
            <person name="Schultz-Larsen T."/>
            <person name="Kemen A.C."/>
            <person name="Balmuth A.L."/>
            <person name="Robert-Seilaniantz A."/>
            <person name="Bailey K."/>
            <person name="Holub E."/>
            <person name="Studholme D.J."/>
            <person name="Maclean D."/>
            <person name="Jones J.D."/>
        </authorList>
    </citation>
    <scope>NUCLEOTIDE SEQUENCE</scope>
</reference>
<keyword evidence="5 10" id="KW-0812">Transmembrane</keyword>
<evidence type="ECO:0000256" key="6">
    <source>
        <dbReference type="ARBA" id="ARBA00022824"/>
    </source>
</evidence>
<dbReference type="GO" id="GO:0006506">
    <property type="term" value="P:GPI anchor biosynthetic process"/>
    <property type="evidence" value="ECO:0007669"/>
    <property type="project" value="UniProtKB-UniPathway"/>
</dbReference>
<comment type="subcellular location">
    <subcellularLocation>
        <location evidence="1">Endoplasmic reticulum membrane</location>
        <topology evidence="1">Multi-pass membrane protein</topology>
    </subcellularLocation>
</comment>
<organism evidence="11">
    <name type="scientific">Albugo laibachii Nc14</name>
    <dbReference type="NCBI Taxonomy" id="890382"/>
    <lineage>
        <taxon>Eukaryota</taxon>
        <taxon>Sar</taxon>
        <taxon>Stramenopiles</taxon>
        <taxon>Oomycota</taxon>
        <taxon>Peronosporomycetes</taxon>
        <taxon>Albuginales</taxon>
        <taxon>Albuginaceae</taxon>
        <taxon>Albugo</taxon>
    </lineage>
</organism>
<evidence type="ECO:0000256" key="2">
    <source>
        <dbReference type="ARBA" id="ARBA00004687"/>
    </source>
</evidence>
<comment type="pathway">
    <text evidence="2">Glycolipid biosynthesis; glycosylphosphatidylinositol-anchor biosynthesis.</text>
</comment>
<evidence type="ECO:0000256" key="8">
    <source>
        <dbReference type="ARBA" id="ARBA00023136"/>
    </source>
</evidence>
<dbReference type="PANTHER" id="PTHR21072:SF13">
    <property type="entry name" value="GPI TRANSAMIDASE COMPONENT PIG-S"/>
    <property type="match status" value="1"/>
</dbReference>
<dbReference type="HOGENOM" id="CLU_010026_0_0_1"/>
<dbReference type="GO" id="GO:0016255">
    <property type="term" value="P:attachment of GPI anchor to protein"/>
    <property type="evidence" value="ECO:0007669"/>
    <property type="project" value="InterPro"/>
</dbReference>
<dbReference type="EMBL" id="FR824085">
    <property type="protein sequence ID" value="CCA17797.1"/>
    <property type="molecule type" value="Genomic_DNA"/>
</dbReference>
<evidence type="ECO:0000313" key="11">
    <source>
        <dbReference type="EMBL" id="CCA17797.1"/>
    </source>
</evidence>
<feature type="transmembrane region" description="Helical" evidence="10">
    <location>
        <begin position="490"/>
        <end position="510"/>
    </location>
</feature>
<evidence type="ECO:0000256" key="5">
    <source>
        <dbReference type="ARBA" id="ARBA00022692"/>
    </source>
</evidence>
<dbReference type="AlphaFoldDB" id="F0W9I3"/>
<comment type="similarity">
    <text evidence="3">Belongs to the PIGS family.</text>
</comment>
<evidence type="ECO:0000256" key="1">
    <source>
        <dbReference type="ARBA" id="ARBA00004477"/>
    </source>
</evidence>
<sequence>MAGTRLEIVASFIAFALVLAPFAWNIIQVDRVEITHDRIESLYRRWIDSNSTQNMTQSIVIVYSNEAHLQSDTNARTSMTAHNNNKIQWLFQKGTKEFDKEPIPREAIHQHHEEIARSAPINSFHVFFLCAEKSTDLSLYVGTGRYAWTDSCSMQENGALLQAVNRLVLEHVQFDAVVDVKSTHRARRSDRYRIDFTLLKQDGTDTWQWVLEELITQHLDPVLSKMTALADFTIEQHVFHFANIMRDVTPRFDGRYHVIDSDDLKKFKTANDYLATSVLDDREIKLHFMAALPAQKYSPMVIQPKKDSSEPYATSFQIPAWGGVIILNRDALLNKSAHDKAIETQRMIGLFVTFLRQLMGLPHFQHRQLKENESSNPVTLRFLPAKRTGVCDWELDRVVYQLFLRHMHAAITTLRSIATLISDMPQMSVPQRVQTRLLQSITLLEAILKQPLQENLKTDLAHARKAAALADAAYFDSSMIRQLYFPQEHMLGVFAPLLAPMILPLLLGFVREWKRYKLKKRTKLIKSKSA</sequence>
<dbReference type="PANTHER" id="PTHR21072">
    <property type="entry name" value="GPI TRANSAMIDASE COMPONENT PIG-S"/>
    <property type="match status" value="1"/>
</dbReference>
<accession>F0W9I3</accession>
<keyword evidence="7 10" id="KW-1133">Transmembrane helix</keyword>
<dbReference type="Pfam" id="PF10510">
    <property type="entry name" value="PIG-S"/>
    <property type="match status" value="1"/>
</dbReference>
<proteinExistence type="inferred from homology"/>
<protein>
    <submittedName>
        <fullName evidence="11">Uncharacterized protein AlNc14C40G3442</fullName>
    </submittedName>
</protein>
<keyword evidence="4" id="KW-0337">GPI-anchor biosynthesis</keyword>
<evidence type="ECO:0000256" key="4">
    <source>
        <dbReference type="ARBA" id="ARBA00022502"/>
    </source>
</evidence>
<dbReference type="UniPathway" id="UPA00196"/>
<gene>
    <name evidence="11" type="primary">AlNc14C40G3442</name>
    <name evidence="11" type="ORF">ALNC14_039400</name>
</gene>
<keyword evidence="9" id="KW-0325">Glycoprotein</keyword>
<dbReference type="GO" id="GO:0042765">
    <property type="term" value="C:GPI-anchor transamidase complex"/>
    <property type="evidence" value="ECO:0007669"/>
    <property type="project" value="InterPro"/>
</dbReference>
<evidence type="ECO:0000256" key="10">
    <source>
        <dbReference type="SAM" id="Phobius"/>
    </source>
</evidence>
<keyword evidence="6" id="KW-0256">Endoplasmic reticulum</keyword>
<evidence type="ECO:0000256" key="7">
    <source>
        <dbReference type="ARBA" id="ARBA00022989"/>
    </source>
</evidence>
<evidence type="ECO:0000256" key="3">
    <source>
        <dbReference type="ARBA" id="ARBA00005316"/>
    </source>
</evidence>
<evidence type="ECO:0000256" key="9">
    <source>
        <dbReference type="ARBA" id="ARBA00023180"/>
    </source>
</evidence>